<keyword evidence="2" id="KW-1185">Reference proteome</keyword>
<name>A0A7C9F7P7_9BACT</name>
<accession>A0A7C9F7P7</accession>
<dbReference type="Gene3D" id="3.40.50.1110">
    <property type="entry name" value="SGNH hydrolase"/>
    <property type="match status" value="1"/>
</dbReference>
<dbReference type="Proteomes" id="UP000479293">
    <property type="component" value="Unassembled WGS sequence"/>
</dbReference>
<proteinExistence type="predicted"/>
<dbReference type="RefSeq" id="WP_152762772.1">
    <property type="nucleotide sequence ID" value="NZ_WHLY01000002.1"/>
</dbReference>
<dbReference type="EMBL" id="WHLY01000002">
    <property type="protein sequence ID" value="MPR35586.1"/>
    <property type="molecule type" value="Genomic_DNA"/>
</dbReference>
<evidence type="ECO:0000313" key="1">
    <source>
        <dbReference type="EMBL" id="MPR35586.1"/>
    </source>
</evidence>
<dbReference type="GO" id="GO:0016788">
    <property type="term" value="F:hydrolase activity, acting on ester bonds"/>
    <property type="evidence" value="ECO:0007669"/>
    <property type="project" value="UniProtKB-ARBA"/>
</dbReference>
<dbReference type="InterPro" id="IPR036514">
    <property type="entry name" value="SGNH_hydro_sf"/>
</dbReference>
<evidence type="ECO:0000313" key="2">
    <source>
        <dbReference type="Proteomes" id="UP000479293"/>
    </source>
</evidence>
<organism evidence="1 2">
    <name type="scientific">Salmonirosea aquatica</name>
    <dbReference type="NCBI Taxonomy" id="2654236"/>
    <lineage>
        <taxon>Bacteria</taxon>
        <taxon>Pseudomonadati</taxon>
        <taxon>Bacteroidota</taxon>
        <taxon>Cytophagia</taxon>
        <taxon>Cytophagales</taxon>
        <taxon>Spirosomataceae</taxon>
        <taxon>Salmonirosea</taxon>
    </lineage>
</organism>
<dbReference type="SUPFAM" id="SSF52266">
    <property type="entry name" value="SGNH hydrolase"/>
    <property type="match status" value="1"/>
</dbReference>
<reference evidence="1 2" key="1">
    <citation type="submission" date="2019-10" db="EMBL/GenBank/DDBJ databases">
        <title>Draft Genome Sequence of Cytophagaceae sp. SJW1-29.</title>
        <authorList>
            <person name="Choi A."/>
        </authorList>
    </citation>
    <scope>NUCLEOTIDE SEQUENCE [LARGE SCALE GENOMIC DNA]</scope>
    <source>
        <strain evidence="1 2">SJW1-29</strain>
    </source>
</reference>
<sequence>MLRKNQPESFRKGKGIVFLFCLLLICGPDYLFAQITIDFPYKRIVLQEDNAGNAAVFVKGKCSATLDRMEARLVARIAGQGITTNWQVIEEKPISGYYSGSLSGAGGWYDLEVRGIRNGVPEEPTVTMERVGIGEVFLIAGHSNAQGGASPSVGSLDDRVSSVTFPNVQMWKDYDQTADTTYLPFNFSHLQDTIAPFHSIAWFWGQLGDSLARRLNVPILFYGAAFGGSNMEQTYKSAYDIPFDHGFIKYGIRMPYVNIRNTLIRYAPVTGMRGILSGHGVNDAGSSTSEFKFYSEQVVAKTRQESQGTLPWMMAKSAWRDGPLNHILDAQMQLIAEDSQIYEGPNLNEISNIGRTDNLHFNPLGQILAAQKWADALVGSAFLSEAQGLLPRTQQEGLPPISQHSGAWGQIATWRYGTSPAAETEVFIKESHTVEINSPQTAKGVHLSGTIQFGPNGQLTMMQD</sequence>
<protein>
    <recommendedName>
        <fullName evidence="3">Sialate O-acetylesterase domain-containing protein</fullName>
    </recommendedName>
</protein>
<evidence type="ECO:0008006" key="3">
    <source>
        <dbReference type="Google" id="ProtNLM"/>
    </source>
</evidence>
<dbReference type="AlphaFoldDB" id="A0A7C9F7P7"/>
<comment type="caution">
    <text evidence="1">The sequence shown here is derived from an EMBL/GenBank/DDBJ whole genome shotgun (WGS) entry which is preliminary data.</text>
</comment>
<gene>
    <name evidence="1" type="ORF">GBK04_20090</name>
</gene>